<proteinExistence type="inferred from homology"/>
<keyword evidence="10" id="KW-1185">Reference proteome</keyword>
<dbReference type="PANTHER" id="PTHR30472">
    <property type="entry name" value="FERRIC ENTEROBACTIN TRANSPORT SYSTEM PERMEASE PROTEIN"/>
    <property type="match status" value="1"/>
</dbReference>
<dbReference type="Pfam" id="PF01032">
    <property type="entry name" value="FecCD"/>
    <property type="match status" value="1"/>
</dbReference>
<sequence>MGTGAKYIPAAMVGKTIFSHISGFWDGSDISPLYHTIIWKIRTPRALLAIMTGVCLASSGAVFQGCFKNPLVEPYILGTSSGAAFGAALGIMFPSFFMSVQMLAFAFAFLAVGLAYTMARTRGETPLVNLILSGIITGSIFTALVGIVKYLARDEALREIVFWLMGGFYYAGWTDVSLMLPVALVGFLILWSHGWKLNILSMGDKEARALGIDPEKNKFILISLSTLMTAAAVSSVGIIPWVGLMIPHAARLIFGPDHRVVLPASALLGALYLLICDTIARTLTQTEIPVGIITSLIGAPYLFFLVRTRGQRM</sequence>
<feature type="transmembrane region" description="Helical" evidence="8">
    <location>
        <begin position="75"/>
        <end position="93"/>
    </location>
</feature>
<dbReference type="Gene3D" id="1.10.3470.10">
    <property type="entry name" value="ABC transporter involved in vitamin B12 uptake, BtuC"/>
    <property type="match status" value="1"/>
</dbReference>
<feature type="transmembrane region" description="Helical" evidence="8">
    <location>
        <begin position="100"/>
        <end position="118"/>
    </location>
</feature>
<keyword evidence="3" id="KW-0813">Transport</keyword>
<dbReference type="PANTHER" id="PTHR30472:SF70">
    <property type="entry name" value="MOLYBDATE IMPORT SYSTEM PERMEASE PROTEIN MOLB"/>
    <property type="match status" value="1"/>
</dbReference>
<dbReference type="GO" id="GO:0022857">
    <property type="term" value="F:transmembrane transporter activity"/>
    <property type="evidence" value="ECO:0007669"/>
    <property type="project" value="InterPro"/>
</dbReference>
<gene>
    <name evidence="9" type="ORF">HXW94_10785</name>
</gene>
<name>A0A850TB61_9BACT</name>
<evidence type="ECO:0000256" key="3">
    <source>
        <dbReference type="ARBA" id="ARBA00022448"/>
    </source>
</evidence>
<evidence type="ECO:0000256" key="6">
    <source>
        <dbReference type="ARBA" id="ARBA00022989"/>
    </source>
</evidence>
<organism evidence="9 10">
    <name type="scientific">Desulfobacter latus</name>
    <dbReference type="NCBI Taxonomy" id="2292"/>
    <lineage>
        <taxon>Bacteria</taxon>
        <taxon>Pseudomonadati</taxon>
        <taxon>Thermodesulfobacteriota</taxon>
        <taxon>Desulfobacteria</taxon>
        <taxon>Desulfobacterales</taxon>
        <taxon>Desulfobacteraceae</taxon>
        <taxon>Desulfobacter</taxon>
    </lineage>
</organism>
<evidence type="ECO:0000256" key="2">
    <source>
        <dbReference type="ARBA" id="ARBA00007935"/>
    </source>
</evidence>
<feature type="transmembrane region" description="Helical" evidence="8">
    <location>
        <begin position="160"/>
        <end position="191"/>
    </location>
</feature>
<dbReference type="CDD" id="cd06550">
    <property type="entry name" value="TM_ABC_iron-siderophores_like"/>
    <property type="match status" value="1"/>
</dbReference>
<dbReference type="FunFam" id="1.10.3470.10:FF:000001">
    <property type="entry name" value="Vitamin B12 ABC transporter permease BtuC"/>
    <property type="match status" value="1"/>
</dbReference>
<protein>
    <submittedName>
        <fullName evidence="9">Iron ABC transporter permease</fullName>
    </submittedName>
</protein>
<comment type="subcellular location">
    <subcellularLocation>
        <location evidence="1">Cell membrane</location>
        <topology evidence="1">Multi-pass membrane protein</topology>
    </subcellularLocation>
</comment>
<feature type="transmembrane region" description="Helical" evidence="8">
    <location>
        <begin position="288"/>
        <end position="306"/>
    </location>
</feature>
<evidence type="ECO:0000313" key="10">
    <source>
        <dbReference type="Proteomes" id="UP000553343"/>
    </source>
</evidence>
<dbReference type="InterPro" id="IPR037294">
    <property type="entry name" value="ABC_BtuC-like"/>
</dbReference>
<dbReference type="GO" id="GO:0033214">
    <property type="term" value="P:siderophore-iron import into cell"/>
    <property type="evidence" value="ECO:0007669"/>
    <property type="project" value="TreeGrafter"/>
</dbReference>
<feature type="transmembrane region" description="Helical" evidence="8">
    <location>
        <begin position="46"/>
        <end position="63"/>
    </location>
</feature>
<dbReference type="Proteomes" id="UP000553343">
    <property type="component" value="Unassembled WGS sequence"/>
</dbReference>
<dbReference type="AlphaFoldDB" id="A0A850TB61"/>
<keyword evidence="4" id="KW-1003">Cell membrane</keyword>
<evidence type="ECO:0000256" key="5">
    <source>
        <dbReference type="ARBA" id="ARBA00022692"/>
    </source>
</evidence>
<evidence type="ECO:0000256" key="1">
    <source>
        <dbReference type="ARBA" id="ARBA00004651"/>
    </source>
</evidence>
<evidence type="ECO:0000256" key="7">
    <source>
        <dbReference type="ARBA" id="ARBA00023136"/>
    </source>
</evidence>
<evidence type="ECO:0000256" key="8">
    <source>
        <dbReference type="SAM" id="Phobius"/>
    </source>
</evidence>
<keyword evidence="7 8" id="KW-0472">Membrane</keyword>
<accession>A0A850TB61</accession>
<evidence type="ECO:0000313" key="9">
    <source>
        <dbReference type="EMBL" id="NWH05467.1"/>
    </source>
</evidence>
<dbReference type="SUPFAM" id="SSF81345">
    <property type="entry name" value="ABC transporter involved in vitamin B12 uptake, BtuC"/>
    <property type="match status" value="1"/>
</dbReference>
<feature type="transmembrane region" description="Helical" evidence="8">
    <location>
        <begin position="260"/>
        <end position="282"/>
    </location>
</feature>
<reference evidence="9 10" key="1">
    <citation type="submission" date="2020-06" db="EMBL/GenBank/DDBJ databases">
        <title>High-quality draft genome of sulfate reducer Desulfobacter latus type strain AcrS2 isolated from marine sediment.</title>
        <authorList>
            <person name="Hoppe M."/>
            <person name="Larsen C.K."/>
            <person name="Marshall I.P.G."/>
            <person name="Schramm A."/>
            <person name="Marietou A.G."/>
        </authorList>
    </citation>
    <scope>NUCLEOTIDE SEQUENCE [LARGE SCALE GENOMIC DNA]</scope>
    <source>
        <strain evidence="9 10">AcRS2</strain>
    </source>
</reference>
<dbReference type="GO" id="GO:0005886">
    <property type="term" value="C:plasma membrane"/>
    <property type="evidence" value="ECO:0007669"/>
    <property type="project" value="UniProtKB-SubCell"/>
</dbReference>
<evidence type="ECO:0000256" key="4">
    <source>
        <dbReference type="ARBA" id="ARBA00022475"/>
    </source>
</evidence>
<keyword evidence="6 8" id="KW-1133">Transmembrane helix</keyword>
<keyword evidence="5 8" id="KW-0812">Transmembrane</keyword>
<feature type="transmembrane region" description="Helical" evidence="8">
    <location>
        <begin position="219"/>
        <end position="239"/>
    </location>
</feature>
<dbReference type="EMBL" id="JACADJ010000035">
    <property type="protein sequence ID" value="NWH05467.1"/>
    <property type="molecule type" value="Genomic_DNA"/>
</dbReference>
<comment type="caution">
    <text evidence="9">The sequence shown here is derived from an EMBL/GenBank/DDBJ whole genome shotgun (WGS) entry which is preliminary data.</text>
</comment>
<feature type="transmembrane region" description="Helical" evidence="8">
    <location>
        <begin position="130"/>
        <end position="148"/>
    </location>
</feature>
<dbReference type="InterPro" id="IPR000522">
    <property type="entry name" value="ABC_transptr_permease_BtuC"/>
</dbReference>
<comment type="similarity">
    <text evidence="2">Belongs to the binding-protein-dependent transport system permease family. FecCD subfamily.</text>
</comment>